<evidence type="ECO:0000256" key="5">
    <source>
        <dbReference type="ARBA" id="ARBA00023029"/>
    </source>
</evidence>
<gene>
    <name evidence="8 12" type="primary">gyrA</name>
    <name evidence="12" type="ORF">O7R10_02295</name>
</gene>
<dbReference type="EC" id="5.6.2.2" evidence="8"/>
<dbReference type="CDD" id="cd00187">
    <property type="entry name" value="TOP4c"/>
    <property type="match status" value="1"/>
</dbReference>
<dbReference type="PROSITE" id="PS52040">
    <property type="entry name" value="TOPO_IIA"/>
    <property type="match status" value="1"/>
</dbReference>
<evidence type="ECO:0000256" key="1">
    <source>
        <dbReference type="ARBA" id="ARBA00000185"/>
    </source>
</evidence>
<keyword evidence="8" id="KW-0963">Cytoplasm</keyword>
<organism evidence="12 13">
    <name type="scientific">Candidatus Phytoplasma sacchari</name>
    <dbReference type="NCBI Taxonomy" id="2609813"/>
    <lineage>
        <taxon>Bacteria</taxon>
        <taxon>Bacillati</taxon>
        <taxon>Mycoplasmatota</taxon>
        <taxon>Mollicutes</taxon>
        <taxon>Acholeplasmatales</taxon>
        <taxon>Acholeplasmataceae</taxon>
        <taxon>Candidatus Phytoplasma</taxon>
        <taxon>16SrXI (Rice yellow dwarf group)</taxon>
    </lineage>
</organism>
<dbReference type="InterPro" id="IPR002205">
    <property type="entry name" value="Topo_IIA_dom_A"/>
</dbReference>
<dbReference type="InterPro" id="IPR013758">
    <property type="entry name" value="Topo_IIA_A/C_ab"/>
</dbReference>
<evidence type="ECO:0000256" key="7">
    <source>
        <dbReference type="ARBA" id="ARBA00023235"/>
    </source>
</evidence>
<dbReference type="SUPFAM" id="SSF56719">
    <property type="entry name" value="Type II DNA topoisomerase"/>
    <property type="match status" value="1"/>
</dbReference>
<proteinExistence type="inferred from homology"/>
<dbReference type="InterPro" id="IPR035516">
    <property type="entry name" value="Gyrase/topoIV_suA_C"/>
</dbReference>
<dbReference type="Pfam" id="PF03989">
    <property type="entry name" value="DNA_gyraseA_C"/>
    <property type="match status" value="6"/>
</dbReference>
<dbReference type="InterPro" id="IPR013757">
    <property type="entry name" value="Topo_IIA_A_a_sf"/>
</dbReference>
<dbReference type="PANTHER" id="PTHR43493:SF5">
    <property type="entry name" value="DNA GYRASE SUBUNIT A, CHLOROPLASTIC_MITOCHONDRIAL"/>
    <property type="match status" value="1"/>
</dbReference>
<dbReference type="SMART" id="SM00434">
    <property type="entry name" value="TOP4c"/>
    <property type="match status" value="1"/>
</dbReference>
<feature type="coiled-coil region" evidence="10">
    <location>
        <begin position="451"/>
        <end position="486"/>
    </location>
</feature>
<evidence type="ECO:0000256" key="8">
    <source>
        <dbReference type="HAMAP-Rule" id="MF_01897"/>
    </source>
</evidence>
<keyword evidence="13" id="KW-1185">Reference proteome</keyword>
<evidence type="ECO:0000256" key="9">
    <source>
        <dbReference type="PROSITE-ProRule" id="PRU01384"/>
    </source>
</evidence>
<dbReference type="InterPro" id="IPR006691">
    <property type="entry name" value="GyrA/parC_rep"/>
</dbReference>
<dbReference type="PANTHER" id="PTHR43493">
    <property type="entry name" value="DNA GYRASE/TOPOISOMERASE SUBUNIT A"/>
    <property type="match status" value="1"/>
</dbReference>
<dbReference type="Gene3D" id="1.10.268.10">
    <property type="entry name" value="Topoisomerase, domain 3"/>
    <property type="match status" value="1"/>
</dbReference>
<feature type="active site" description="O-(5'-phospho-DNA)-tyrosine intermediate" evidence="8 9">
    <location>
        <position position="148"/>
    </location>
</feature>
<keyword evidence="6 8" id="KW-0238">DNA-binding</keyword>
<keyword evidence="10" id="KW-0175">Coiled coil</keyword>
<dbReference type="Pfam" id="PF00521">
    <property type="entry name" value="DNA_topoisoIV"/>
    <property type="match status" value="1"/>
</dbReference>
<evidence type="ECO:0000256" key="4">
    <source>
        <dbReference type="ARBA" id="ARBA00022840"/>
    </source>
</evidence>
<dbReference type="NCBIfam" id="TIGR01063">
    <property type="entry name" value="gyrA"/>
    <property type="match status" value="1"/>
</dbReference>
<accession>A0ABY7M4J1</accession>
<evidence type="ECO:0000256" key="2">
    <source>
        <dbReference type="ARBA" id="ARBA00008263"/>
    </source>
</evidence>
<dbReference type="Gene3D" id="2.120.10.90">
    <property type="entry name" value="DNA gyrase/topoisomerase IV, subunit A, C-terminal"/>
    <property type="match status" value="1"/>
</dbReference>
<keyword evidence="4 8" id="KW-0067">ATP-binding</keyword>
<evidence type="ECO:0000313" key="12">
    <source>
        <dbReference type="EMBL" id="WBL31408.1"/>
    </source>
</evidence>
<protein>
    <recommendedName>
        <fullName evidence="8">DNA gyrase subunit A</fullName>
        <ecNumber evidence="8">5.6.2.2</ecNumber>
    </recommendedName>
</protein>
<dbReference type="GO" id="GO:0003918">
    <property type="term" value="F:DNA topoisomerase type II (double strand cut, ATP-hydrolyzing) activity"/>
    <property type="evidence" value="ECO:0007669"/>
    <property type="project" value="UniProtKB-EC"/>
</dbReference>
<feature type="domain" description="Topo IIA-type catalytic" evidence="11">
    <location>
        <begin position="60"/>
        <end position="527"/>
    </location>
</feature>
<dbReference type="EMBL" id="CP115156">
    <property type="protein sequence ID" value="WBL31408.1"/>
    <property type="molecule type" value="Genomic_DNA"/>
</dbReference>
<keyword evidence="7 8" id="KW-0413">Isomerase</keyword>
<dbReference type="InterPro" id="IPR050220">
    <property type="entry name" value="Type_II_DNA_Topoisomerases"/>
</dbReference>
<dbReference type="NCBIfam" id="NF004044">
    <property type="entry name" value="PRK05561.1"/>
    <property type="match status" value="1"/>
</dbReference>
<dbReference type="NCBIfam" id="NF004043">
    <property type="entry name" value="PRK05560.1"/>
    <property type="match status" value="1"/>
</dbReference>
<dbReference type="Proteomes" id="UP001210120">
    <property type="component" value="Chromosome"/>
</dbReference>
<name>A0ABY7M4J1_9MOLU</name>
<comment type="function">
    <text evidence="8">A type II topoisomerase that negatively supercoils closed circular double-stranded (ds) DNA in an ATP-dependent manner to modulate DNA topology and maintain chromosomes in an underwound state. Negative supercoiling favors strand separation, and DNA replication, transcription, recombination and repair, all of which involve strand separation. Also able to catalyze the interconversion of other topological isomers of dsDNA rings, including catenanes and knotted rings. Type II topoisomerases break and join 2 DNA strands simultaneously in an ATP-dependent manner.</text>
</comment>
<sequence length="843" mass="96089">MSNKIKKKIQEKEINLDNKNPSLQNNNINQSGFIKKVDIKNEMEKSFLSYAMSVIVSRALPEIKDGLKPVQRRILYGMKELGVYNNSSYKKAARIVGDVMGKYHPHGDSSIYEAMVRMAQNFNYRYPLIDGHGNFGSIDGDAAAAMRYTEVKMSKIAMEMIKEIEQDTINFVNNYDNSEKEPVFLPTSFPNLLINGCSGIAVGMATNIPPHNLAEVIDALVAYIENKKITIIELMNYIKGPDFPTGGEILGCNNLKEAYETGRGKIFIRAKTDIIKSDKNRNSLVITEIPYQIKKTSLIERIAFLAKEKIIDGIIDLRDESSNKKGIRIVIDLRRDVNPQVFLNNLYKHSQIHISFNFNMIALIKGIPQIVNLKQIIEEFFLFRIEVINRQKKFELKKALNKQHLIKASVIVLNDIDKAIELIKNSKNVTDAKEKLIKKYNFDEIQSKAILEMSLQKITNLEIEKIKEEEKKLTQKINEYESIINSQGKKERILKKELLEIKNKFKDQRKTIINEKKEIMDISNEDLIEKEHILITITNKGYAKRLNLDTYKKQNRGGKGVSGISMNEDDFVEHFIITSTHDYQLLFTNKGKVYQLKGYQIPLFSRQSKGIPLINLIPLEKGEFLTSITSVHNFKKIEDYLILVTKKGLIKRNSIKDYENIRINGKIAFVLKKDDEVLYVLKTSGNQDIIMAASNGKAIRFNENSIRKTSRIGTGVIGMRIAQEDNIVGSAIVSSSEQDILVLTEFGYGKKTKIDEYRKQKRGGKGTKTLKITPKNGKLVSLKTVLPQEELILISDKGKVIRIAIDKISTTKSKIAQGNKLFQLDNKQKLVNVVVVKEKILNF</sequence>
<dbReference type="SUPFAM" id="SSF101904">
    <property type="entry name" value="GyrA/ParC C-terminal domain-like"/>
    <property type="match status" value="1"/>
</dbReference>
<comment type="catalytic activity">
    <reaction evidence="1 8 9">
        <text>ATP-dependent breakage, passage and rejoining of double-stranded DNA.</text>
        <dbReference type="EC" id="5.6.2.2"/>
    </reaction>
</comment>
<evidence type="ECO:0000313" key="13">
    <source>
        <dbReference type="Proteomes" id="UP001210120"/>
    </source>
</evidence>
<feature type="short sequence motif" description="GyrA-box" evidence="8">
    <location>
        <begin position="554"/>
        <end position="560"/>
    </location>
</feature>
<evidence type="ECO:0000256" key="3">
    <source>
        <dbReference type="ARBA" id="ARBA00022741"/>
    </source>
</evidence>
<evidence type="ECO:0000259" key="11">
    <source>
        <dbReference type="PROSITE" id="PS52040"/>
    </source>
</evidence>
<dbReference type="HAMAP" id="MF_01897">
    <property type="entry name" value="GyrA"/>
    <property type="match status" value="1"/>
</dbReference>
<comment type="subunit">
    <text evidence="8">Heterotetramer, composed of two GyrA and two GyrB chains. In the heterotetramer, GyrA contains the active site tyrosine that forms a transient covalent intermediate with DNA, while GyrB binds cofactors and catalyzes ATP hydrolysis.</text>
</comment>
<evidence type="ECO:0000256" key="10">
    <source>
        <dbReference type="SAM" id="Coils"/>
    </source>
</evidence>
<dbReference type="Gene3D" id="3.90.199.10">
    <property type="entry name" value="Topoisomerase II, domain 5"/>
    <property type="match status" value="1"/>
</dbReference>
<comment type="subcellular location">
    <subcellularLocation>
        <location evidence="8">Cytoplasm</location>
    </subcellularLocation>
</comment>
<dbReference type="InterPro" id="IPR005743">
    <property type="entry name" value="GyrA"/>
</dbReference>
<comment type="miscellaneous">
    <text evidence="8">Few gyrases are as efficient as E.coli at forming negative supercoils. Not all organisms have 2 type II topoisomerases; in organisms with a single type II topoisomerase this enzyme also has to decatenate newly replicated chromosomes.</text>
</comment>
<dbReference type="Gene3D" id="3.30.1360.40">
    <property type="match status" value="1"/>
</dbReference>
<reference evidence="12" key="1">
    <citation type="submission" date="2022-12" db="EMBL/GenBank/DDBJ databases">
        <title>Genomic Characterization of Candidatus Phytoplasma sacchari in China.</title>
        <authorList>
            <person name="Zhang R.-Y."/>
        </authorList>
    </citation>
    <scope>NUCLEOTIDE SEQUENCE [LARGE SCALE GENOMIC DNA]</scope>
    <source>
        <strain evidence="12">SCWL1</strain>
    </source>
</reference>
<keyword evidence="5 8" id="KW-0799">Topoisomerase</keyword>
<comment type="similarity">
    <text evidence="2 8">Belongs to the type II topoisomerase GyrA/ParC subunit family.</text>
</comment>
<dbReference type="InterPro" id="IPR013760">
    <property type="entry name" value="Topo_IIA-like_dom_sf"/>
</dbReference>
<evidence type="ECO:0000256" key="6">
    <source>
        <dbReference type="ARBA" id="ARBA00023125"/>
    </source>
</evidence>
<keyword evidence="3 8" id="KW-0547">Nucleotide-binding</keyword>